<dbReference type="GO" id="GO:0009086">
    <property type="term" value="P:methionine biosynthetic process"/>
    <property type="evidence" value="ECO:0007669"/>
    <property type="project" value="TreeGrafter"/>
</dbReference>
<dbReference type="GO" id="GO:0035999">
    <property type="term" value="P:tetrahydrofolate interconversion"/>
    <property type="evidence" value="ECO:0007669"/>
    <property type="project" value="UniProtKB-UniPathway"/>
</dbReference>
<dbReference type="Gene3D" id="3.20.20.220">
    <property type="match status" value="1"/>
</dbReference>
<evidence type="ECO:0000256" key="5">
    <source>
        <dbReference type="ARBA" id="ARBA00022827"/>
    </source>
</evidence>
<comment type="cofactor">
    <cofactor evidence="1 8">
        <name>FAD</name>
        <dbReference type="ChEBI" id="CHEBI:57692"/>
    </cofactor>
</comment>
<dbReference type="UniPathway" id="UPA00193"/>
<evidence type="ECO:0000313" key="10">
    <source>
        <dbReference type="Proteomes" id="UP000547674"/>
    </source>
</evidence>
<dbReference type="CDD" id="cd00537">
    <property type="entry name" value="MTHFR"/>
    <property type="match status" value="1"/>
</dbReference>
<dbReference type="GO" id="GO:0106312">
    <property type="term" value="F:methylenetetrahydrofolate reductase (NADH) activity"/>
    <property type="evidence" value="ECO:0007669"/>
    <property type="project" value="UniProtKB-EC"/>
</dbReference>
<protein>
    <recommendedName>
        <fullName evidence="8">Methylenetetrahydrofolate reductase</fullName>
    </recommendedName>
</protein>
<dbReference type="Proteomes" id="UP000547674">
    <property type="component" value="Unassembled WGS sequence"/>
</dbReference>
<dbReference type="PANTHER" id="PTHR45754">
    <property type="entry name" value="METHYLENETETRAHYDROFOLATE REDUCTASE"/>
    <property type="match status" value="1"/>
</dbReference>
<proteinExistence type="inferred from homology"/>
<gene>
    <name evidence="9" type="ORF">HKN21_03615</name>
</gene>
<accession>A0A7Y2E5Y2</accession>
<dbReference type="InterPro" id="IPR003171">
    <property type="entry name" value="Mehydrof_redctse-like"/>
</dbReference>
<sequence length="316" mass="35689">MKVTEHLDRAKRPLISYEIIPPVRGGKVQRLLDVVEALLPYEPPFIDITSHAAQVVYEESGEGIRRRVTRKRPGTLGVCALLQNKYNIDAVPHVLCRGFTREETEDFLIELNYLGIDNVLAVQGDDSGYEKPLRDGRSANRYASDLVSQIRDMNAARYLSEDLADAEASDFCVGVGGYPEKHFECPNIEEEIRVALRKVEAGADYIVTQMFFDNSYYHEYVARCREAGITIPIIPGLKILTSKAQVASLPRNFFLEIPSELTDEVAAADPKHVMEIGVNWARKQAEDLLNHNVPSLHFYIMQRSKAIRSLLEQLDL</sequence>
<evidence type="ECO:0000313" key="9">
    <source>
        <dbReference type="EMBL" id="NNF05823.1"/>
    </source>
</evidence>
<dbReference type="EMBL" id="JABDJR010000136">
    <property type="protein sequence ID" value="NNF05823.1"/>
    <property type="molecule type" value="Genomic_DNA"/>
</dbReference>
<dbReference type="PANTHER" id="PTHR45754:SF3">
    <property type="entry name" value="METHYLENETETRAHYDROFOLATE REDUCTASE (NADPH)"/>
    <property type="match status" value="1"/>
</dbReference>
<evidence type="ECO:0000256" key="8">
    <source>
        <dbReference type="RuleBase" id="RU003862"/>
    </source>
</evidence>
<keyword evidence="4 8" id="KW-0285">Flavoprotein</keyword>
<evidence type="ECO:0000256" key="7">
    <source>
        <dbReference type="ARBA" id="ARBA00048628"/>
    </source>
</evidence>
<evidence type="ECO:0000256" key="4">
    <source>
        <dbReference type="ARBA" id="ARBA00022630"/>
    </source>
</evidence>
<evidence type="ECO:0000256" key="2">
    <source>
        <dbReference type="ARBA" id="ARBA00004777"/>
    </source>
</evidence>
<dbReference type="GO" id="GO:0005829">
    <property type="term" value="C:cytosol"/>
    <property type="evidence" value="ECO:0007669"/>
    <property type="project" value="TreeGrafter"/>
</dbReference>
<comment type="similarity">
    <text evidence="3 8">Belongs to the methylenetetrahydrofolate reductase family.</text>
</comment>
<organism evidence="9 10">
    <name type="scientific">Eiseniibacteriota bacterium</name>
    <dbReference type="NCBI Taxonomy" id="2212470"/>
    <lineage>
        <taxon>Bacteria</taxon>
        <taxon>Candidatus Eiseniibacteriota</taxon>
    </lineage>
</organism>
<dbReference type="InterPro" id="IPR029041">
    <property type="entry name" value="FAD-linked_oxidoreductase-like"/>
</dbReference>
<dbReference type="Pfam" id="PF02219">
    <property type="entry name" value="MTHFR"/>
    <property type="match status" value="1"/>
</dbReference>
<comment type="pathway">
    <text evidence="2 8">One-carbon metabolism; tetrahydrofolate interconversion.</text>
</comment>
<name>A0A7Y2E5Y2_UNCEI</name>
<comment type="catalytic activity">
    <reaction evidence="7">
        <text>(6S)-5-methyl-5,6,7,8-tetrahydrofolate + NAD(+) = (6R)-5,10-methylene-5,6,7,8-tetrahydrofolate + NADH + H(+)</text>
        <dbReference type="Rhea" id="RHEA:19821"/>
        <dbReference type="ChEBI" id="CHEBI:15378"/>
        <dbReference type="ChEBI" id="CHEBI:15636"/>
        <dbReference type="ChEBI" id="CHEBI:18608"/>
        <dbReference type="ChEBI" id="CHEBI:57540"/>
        <dbReference type="ChEBI" id="CHEBI:57945"/>
        <dbReference type="EC" id="1.5.1.54"/>
    </reaction>
    <physiologicalReaction direction="right-to-left" evidence="7">
        <dbReference type="Rhea" id="RHEA:19823"/>
    </physiologicalReaction>
</comment>
<keyword evidence="5 8" id="KW-0274">FAD</keyword>
<comment type="caution">
    <text evidence="9">The sequence shown here is derived from an EMBL/GenBank/DDBJ whole genome shotgun (WGS) entry which is preliminary data.</text>
</comment>
<reference evidence="9 10" key="1">
    <citation type="submission" date="2020-03" db="EMBL/GenBank/DDBJ databases">
        <title>Metabolic flexibility allows generalist bacteria to become dominant in a frequently disturbed ecosystem.</title>
        <authorList>
            <person name="Chen Y.-J."/>
            <person name="Leung P.M."/>
            <person name="Bay S.K."/>
            <person name="Hugenholtz P."/>
            <person name="Kessler A.J."/>
            <person name="Shelley G."/>
            <person name="Waite D.W."/>
            <person name="Cook P.L."/>
            <person name="Greening C."/>
        </authorList>
    </citation>
    <scope>NUCLEOTIDE SEQUENCE [LARGE SCALE GENOMIC DNA]</scope>
    <source>
        <strain evidence="9">SS_bin_28</strain>
    </source>
</reference>
<evidence type="ECO:0000256" key="6">
    <source>
        <dbReference type="ARBA" id="ARBA00023002"/>
    </source>
</evidence>
<dbReference type="GO" id="GO:0071949">
    <property type="term" value="F:FAD binding"/>
    <property type="evidence" value="ECO:0007669"/>
    <property type="project" value="TreeGrafter"/>
</dbReference>
<keyword evidence="6 8" id="KW-0560">Oxidoreductase</keyword>
<evidence type="ECO:0000256" key="3">
    <source>
        <dbReference type="ARBA" id="ARBA00006743"/>
    </source>
</evidence>
<dbReference type="AlphaFoldDB" id="A0A7Y2E5Y2"/>
<evidence type="ECO:0000256" key="1">
    <source>
        <dbReference type="ARBA" id="ARBA00001974"/>
    </source>
</evidence>
<dbReference type="SUPFAM" id="SSF51730">
    <property type="entry name" value="FAD-linked oxidoreductase"/>
    <property type="match status" value="1"/>
</dbReference>